<comment type="similarity">
    <text evidence="1">Belongs to the AfsR/DnrI/RedD regulatory family.</text>
</comment>
<dbReference type="PANTHER" id="PTHR35807:SF1">
    <property type="entry name" value="TRANSCRIPTIONAL REGULATOR REDD"/>
    <property type="match status" value="1"/>
</dbReference>
<evidence type="ECO:0000259" key="8">
    <source>
        <dbReference type="SMART" id="SM01043"/>
    </source>
</evidence>
<dbReference type="GO" id="GO:0003677">
    <property type="term" value="F:DNA binding"/>
    <property type="evidence" value="ECO:0007669"/>
    <property type="project" value="UniProtKB-KW"/>
</dbReference>
<evidence type="ECO:0000256" key="2">
    <source>
        <dbReference type="ARBA" id="ARBA00022737"/>
    </source>
</evidence>
<dbReference type="STRING" id="446470.Snas_3989"/>
<dbReference type="Pfam" id="PF00931">
    <property type="entry name" value="NB-ARC"/>
    <property type="match status" value="1"/>
</dbReference>
<dbReference type="eggNOG" id="COG0457">
    <property type="taxonomic scope" value="Bacteria"/>
</dbReference>
<dbReference type="InterPro" id="IPR019734">
    <property type="entry name" value="TPR_rpt"/>
</dbReference>
<dbReference type="GO" id="GO:0043531">
    <property type="term" value="F:ADP binding"/>
    <property type="evidence" value="ECO:0007669"/>
    <property type="project" value="InterPro"/>
</dbReference>
<evidence type="ECO:0000313" key="10">
    <source>
        <dbReference type="Proteomes" id="UP000000844"/>
    </source>
</evidence>
<dbReference type="Gene3D" id="1.10.10.10">
    <property type="entry name" value="Winged helix-like DNA-binding domain superfamily/Winged helix DNA-binding domain"/>
    <property type="match status" value="1"/>
</dbReference>
<evidence type="ECO:0000256" key="5">
    <source>
        <dbReference type="ARBA" id="ARBA00023163"/>
    </source>
</evidence>
<dbReference type="GO" id="GO:0006355">
    <property type="term" value="P:regulation of DNA-templated transcription"/>
    <property type="evidence" value="ECO:0007669"/>
    <property type="project" value="InterPro"/>
</dbReference>
<gene>
    <name evidence="9" type="ordered locus">Snas_3989</name>
</gene>
<dbReference type="CDD" id="cd15831">
    <property type="entry name" value="BTAD"/>
    <property type="match status" value="1"/>
</dbReference>
<evidence type="ECO:0000259" key="7">
    <source>
        <dbReference type="SMART" id="SM00862"/>
    </source>
</evidence>
<dbReference type="Gene3D" id="1.25.40.10">
    <property type="entry name" value="Tetratricopeptide repeat domain"/>
    <property type="match status" value="2"/>
</dbReference>
<dbReference type="Gene3D" id="1.10.8.430">
    <property type="entry name" value="Helical domain of apoptotic protease-activating factors"/>
    <property type="match status" value="1"/>
</dbReference>
<sequence>MEFSILGPLRVQHGGRSVPISGRHAPKLLAVLLVDAGRLVTVTRLIETLWAEDPPATAKRQVQNVMAALRRALPEPDAIEATGNGYRLELESATVDLREFERLRSLARAAEPREALRYLREALRLWRGEALAGLTGSSIEAAAAKLNEARISAIEERVELELDLERRLDVVGELRELLVAHPFRQRLTGQLMRALWYAGSKSEALEVYRKLRKRLAEGLGLDPDAELARLHSAILRGEPETPAADRTTAAVRERTVPAQLPAAPSTFTGRRKQVVALDELLEQGRNTAVVSAIAGMGGAGKTALALYWGHRVRERFPDGQLYINLRGYDEAKPVAAIDALGRFLVALGQTSTTVPSDVDEAAALFRSLLSERRMLVILDNAREAAQVRPLLPGGAGNLAIVTSRDRLASLTALEGAEPIRLDTLSQTESLELLANIVGAGRLDTDPEAAHRIAELCGRLPLALRIAGASLAAQPDLALGEFTDVLGGPDRLRRLALDGDKLASVSNVLELSVAALDDTSRELLLKLAQILGDDFCHGLAVHLSELDETGAGRNLAALEAAHLIEQHIPSRYRIHDLTRDYMRQQGRRTFDDVRLHDIQTCFITWHYAVRREISVTEASNVVSAFNAWREHPEIWKLATMFSVFSGTEYKPTQLLQLAEWALVARKDGMDPMGNAYLLMEIAILYRAMGNRNLAVREAEKAIDVVHRAGLEDPDGRFRGNLALMYMEVGQYIQAETLMRDALRSARESGDAQNIKSCSSSLAAICRRLGKFADAETLLNGVIDNPELPTQPTLDITAKAQLGALYLDIGRLTEALTVLDEVHSLPPDVGGMRSRTFSRILRTEALCALGRYESARPELTDVLAVAVRMDLTGAVMLATIQLAHLHSDSGDQQAALRALDTLGPHHLNESDQKFAAEIARLRCITNTRLRRFAKAVTFGGYACDRYANMSYPLMHARSLAALANAYEGANNPAQTTACRAQAFDIFSRLGVPEADELRELLGPAP</sequence>
<dbReference type="InterPro" id="IPR042197">
    <property type="entry name" value="Apaf_helical"/>
</dbReference>
<feature type="repeat" description="TPR" evidence="6">
    <location>
        <begin position="794"/>
        <end position="827"/>
    </location>
</feature>
<dbReference type="EMBL" id="CP001778">
    <property type="protein sequence ID" value="ADD43641.1"/>
    <property type="molecule type" value="Genomic_DNA"/>
</dbReference>
<keyword evidence="2" id="KW-0677">Repeat</keyword>
<dbReference type="PROSITE" id="PS50005">
    <property type="entry name" value="TPR"/>
    <property type="match status" value="1"/>
</dbReference>
<accession>D3PZV4</accession>
<dbReference type="HOGENOM" id="CLU_004665_2_0_11"/>
<protein>
    <submittedName>
        <fullName evidence="9">Transcriptional regulator, SARP family</fullName>
    </submittedName>
</protein>
<dbReference type="Pfam" id="PF12862">
    <property type="entry name" value="ANAPC5"/>
    <property type="match status" value="2"/>
</dbReference>
<dbReference type="OrthoDB" id="5521887at2"/>
<dbReference type="KEGG" id="sna:Snas_3989"/>
<dbReference type="PANTHER" id="PTHR35807">
    <property type="entry name" value="TRANSCRIPTIONAL REGULATOR REDD-RELATED"/>
    <property type="match status" value="1"/>
</dbReference>
<dbReference type="GO" id="GO:0000160">
    <property type="term" value="P:phosphorelay signal transduction system"/>
    <property type="evidence" value="ECO:0007669"/>
    <property type="project" value="InterPro"/>
</dbReference>
<name>D3PZV4_STANL</name>
<feature type="domain" description="OmpR/PhoB-type" evidence="7">
    <location>
        <begin position="15"/>
        <end position="88"/>
    </location>
</feature>
<keyword evidence="3" id="KW-0805">Transcription regulation</keyword>
<evidence type="ECO:0000256" key="6">
    <source>
        <dbReference type="PROSITE-ProRule" id="PRU00339"/>
    </source>
</evidence>
<dbReference type="InterPro" id="IPR011990">
    <property type="entry name" value="TPR-like_helical_dom_sf"/>
</dbReference>
<dbReference type="SUPFAM" id="SSF48452">
    <property type="entry name" value="TPR-like"/>
    <property type="match status" value="2"/>
</dbReference>
<dbReference type="Pfam" id="PF00486">
    <property type="entry name" value="Trans_reg_C"/>
    <property type="match status" value="1"/>
</dbReference>
<dbReference type="InterPro" id="IPR005158">
    <property type="entry name" value="BTAD"/>
</dbReference>
<keyword evidence="6" id="KW-0802">TPR repeat</keyword>
<dbReference type="AlphaFoldDB" id="D3PZV4"/>
<evidence type="ECO:0000256" key="4">
    <source>
        <dbReference type="ARBA" id="ARBA00023125"/>
    </source>
</evidence>
<dbReference type="InterPro" id="IPR027417">
    <property type="entry name" value="P-loop_NTPase"/>
</dbReference>
<proteinExistence type="inferred from homology"/>
<keyword evidence="4" id="KW-0238">DNA-binding</keyword>
<dbReference type="SMART" id="SM00862">
    <property type="entry name" value="Trans_reg_C"/>
    <property type="match status" value="1"/>
</dbReference>
<reference evidence="9 10" key="1">
    <citation type="journal article" date="2009" name="Stand. Genomic Sci.">
        <title>Complete genome sequence of Stackebrandtia nassauensis type strain (LLR-40K-21).</title>
        <authorList>
            <person name="Munk C."/>
            <person name="Lapidus A."/>
            <person name="Copeland A."/>
            <person name="Jando M."/>
            <person name="Mayilraj S."/>
            <person name="Glavina Del Rio T."/>
            <person name="Nolan M."/>
            <person name="Chen F."/>
            <person name="Lucas S."/>
            <person name="Tice H."/>
            <person name="Cheng J.F."/>
            <person name="Han C."/>
            <person name="Detter J.C."/>
            <person name="Bruce D."/>
            <person name="Goodwin L."/>
            <person name="Chain P."/>
            <person name="Pitluck S."/>
            <person name="Goker M."/>
            <person name="Ovchinikova G."/>
            <person name="Pati A."/>
            <person name="Ivanova N."/>
            <person name="Mavromatis K."/>
            <person name="Chen A."/>
            <person name="Palaniappan K."/>
            <person name="Land M."/>
            <person name="Hauser L."/>
            <person name="Chang Y.J."/>
            <person name="Jeffries C.D."/>
            <person name="Bristow J."/>
            <person name="Eisen J.A."/>
            <person name="Markowitz V."/>
            <person name="Hugenholtz P."/>
            <person name="Kyrpides N.C."/>
            <person name="Klenk H.P."/>
        </authorList>
    </citation>
    <scope>NUCLEOTIDE SEQUENCE [LARGE SCALE GENOMIC DNA]</scope>
    <source>
        <strain evidence="10">DSM 44728 / CIP 108903 / NRRL B-16338 / NBRC 102104 / LLR-40K-21</strain>
    </source>
</reference>
<dbReference type="SUPFAM" id="SSF46894">
    <property type="entry name" value="C-terminal effector domain of the bipartite response regulators"/>
    <property type="match status" value="1"/>
</dbReference>
<dbReference type="InterPro" id="IPR002182">
    <property type="entry name" value="NB-ARC"/>
</dbReference>
<dbReference type="eggNOG" id="COG1672">
    <property type="taxonomic scope" value="Bacteria"/>
</dbReference>
<dbReference type="InterPro" id="IPR016032">
    <property type="entry name" value="Sig_transdc_resp-reg_C-effctor"/>
</dbReference>
<dbReference type="PRINTS" id="PR00364">
    <property type="entry name" value="DISEASERSIST"/>
</dbReference>
<dbReference type="InterPro" id="IPR036388">
    <property type="entry name" value="WH-like_DNA-bd_sf"/>
</dbReference>
<feature type="domain" description="Bacterial transcriptional activator" evidence="8">
    <location>
        <begin position="95"/>
        <end position="235"/>
    </location>
</feature>
<dbReference type="InterPro" id="IPR001867">
    <property type="entry name" value="OmpR/PhoB-type_DNA-bd"/>
</dbReference>
<dbReference type="Pfam" id="PF13424">
    <property type="entry name" value="TPR_12"/>
    <property type="match status" value="1"/>
</dbReference>
<organism evidence="9 10">
    <name type="scientific">Stackebrandtia nassauensis (strain DSM 44728 / CIP 108903 / NRRL B-16338 / NBRC 102104 / LLR-40K-21)</name>
    <dbReference type="NCBI Taxonomy" id="446470"/>
    <lineage>
        <taxon>Bacteria</taxon>
        <taxon>Bacillati</taxon>
        <taxon>Actinomycetota</taxon>
        <taxon>Actinomycetes</taxon>
        <taxon>Glycomycetales</taxon>
        <taxon>Glycomycetaceae</taxon>
        <taxon>Stackebrandtia</taxon>
    </lineage>
</organism>
<dbReference type="Gene3D" id="3.40.50.300">
    <property type="entry name" value="P-loop containing nucleotide triphosphate hydrolases"/>
    <property type="match status" value="1"/>
</dbReference>
<keyword evidence="5" id="KW-0804">Transcription</keyword>
<evidence type="ECO:0000256" key="3">
    <source>
        <dbReference type="ARBA" id="ARBA00023015"/>
    </source>
</evidence>
<dbReference type="Pfam" id="PF03704">
    <property type="entry name" value="BTAD"/>
    <property type="match status" value="1"/>
</dbReference>
<dbReference type="SMART" id="SM00028">
    <property type="entry name" value="TPR"/>
    <property type="match status" value="4"/>
</dbReference>
<dbReference type="eggNOG" id="COG3629">
    <property type="taxonomic scope" value="Bacteria"/>
</dbReference>
<evidence type="ECO:0000313" key="9">
    <source>
        <dbReference type="EMBL" id="ADD43641.1"/>
    </source>
</evidence>
<keyword evidence="10" id="KW-1185">Reference proteome</keyword>
<dbReference type="Proteomes" id="UP000000844">
    <property type="component" value="Chromosome"/>
</dbReference>
<dbReference type="InterPro" id="IPR051677">
    <property type="entry name" value="AfsR-DnrI-RedD_regulator"/>
</dbReference>
<dbReference type="SUPFAM" id="SSF52540">
    <property type="entry name" value="P-loop containing nucleoside triphosphate hydrolases"/>
    <property type="match status" value="1"/>
</dbReference>
<dbReference type="InterPro" id="IPR026000">
    <property type="entry name" value="Apc5_dom"/>
</dbReference>
<dbReference type="RefSeq" id="WP_013019212.1">
    <property type="nucleotide sequence ID" value="NC_013947.1"/>
</dbReference>
<evidence type="ECO:0000256" key="1">
    <source>
        <dbReference type="ARBA" id="ARBA00005820"/>
    </source>
</evidence>
<dbReference type="SMART" id="SM01043">
    <property type="entry name" value="BTAD"/>
    <property type="match status" value="1"/>
</dbReference>